<protein>
    <recommendedName>
        <fullName evidence="4">RNA-directed RNA polymerase</fullName>
    </recommendedName>
</protein>
<dbReference type="EMBL" id="CAUYUJ010011113">
    <property type="protein sequence ID" value="CAK0831094.1"/>
    <property type="molecule type" value="Genomic_DNA"/>
</dbReference>
<name>A0ABN9SHE2_9DINO</name>
<dbReference type="Proteomes" id="UP001189429">
    <property type="component" value="Unassembled WGS sequence"/>
</dbReference>
<evidence type="ECO:0008006" key="4">
    <source>
        <dbReference type="Google" id="ProtNLM"/>
    </source>
</evidence>
<organism evidence="2 3">
    <name type="scientific">Prorocentrum cordatum</name>
    <dbReference type="NCBI Taxonomy" id="2364126"/>
    <lineage>
        <taxon>Eukaryota</taxon>
        <taxon>Sar</taxon>
        <taxon>Alveolata</taxon>
        <taxon>Dinophyceae</taxon>
        <taxon>Prorocentrales</taxon>
        <taxon>Prorocentraceae</taxon>
        <taxon>Prorocentrum</taxon>
    </lineage>
</organism>
<gene>
    <name evidence="2" type="ORF">PCOR1329_LOCUS29532</name>
</gene>
<feature type="compositionally biased region" description="Basic and acidic residues" evidence="1">
    <location>
        <begin position="293"/>
        <end position="308"/>
    </location>
</feature>
<comment type="caution">
    <text evidence="2">The sequence shown here is derived from an EMBL/GenBank/DDBJ whole genome shotgun (WGS) entry which is preliminary data.</text>
</comment>
<evidence type="ECO:0000313" key="2">
    <source>
        <dbReference type="EMBL" id="CAK0831094.1"/>
    </source>
</evidence>
<feature type="region of interest" description="Disordered" evidence="1">
    <location>
        <begin position="293"/>
        <end position="315"/>
    </location>
</feature>
<evidence type="ECO:0000313" key="3">
    <source>
        <dbReference type="Proteomes" id="UP001189429"/>
    </source>
</evidence>
<accession>A0ABN9SHE2</accession>
<reference evidence="2" key="1">
    <citation type="submission" date="2023-10" db="EMBL/GenBank/DDBJ databases">
        <authorList>
            <person name="Chen Y."/>
            <person name="Shah S."/>
            <person name="Dougan E. K."/>
            <person name="Thang M."/>
            <person name="Chan C."/>
        </authorList>
    </citation>
    <scope>NUCLEOTIDE SEQUENCE [LARGE SCALE GENOMIC DNA]</scope>
</reference>
<sequence>ADHERVVTRASLALPSLIATFTDDGDHYAEGLSQQNGDIAEARWIALPGDTPPGENAGRIRRFQCPPNEATMEQLERGITIFGDCAVVALPAGTVSGRLVARRGLESYAVDDAGGVHFKLNNEGARKKPFADAVDQQVSDEPEGGALAQGPRAALPLVRSWRDSGLTAVTHHESWVRAARVPGGGRSVHEHEMIVRVLEAMLTVDQVNIGASERMRRRLARRRRLQIQCNEVIDGINLPRPPLPRHGLANADQREAHRAMFSQVKAAPQASTVHARREASRELLATNLYTGEEAKNPVAQHDRSRVDLPRAGSPAPRVEAVIDPIGREYLRHYEAHMLRPADELETEPPITPCMGEYLRKHEDAYVLFVSDLVAADMVSFTFTPKDMVTPFFASKTNGRQRLARGARIPNGRFKHAPPQCMGTPAAYGRISLGCDVEDNGSFTETLYCAQADIRNYFYALGLREDLGLLFSIPPVPEAVSSQWGCRAVDSPLAERGGWVWPFLSVVPMGWNWAFWLGQHCNVFRCLQAASVGPERLLTDHVPLPPLEGGLPRLLPHCDNINAAGADPQQCDRMLDDRISSSSSFGVEIHEVARASATFSSLGRLVDGAQGMVFSRPERTESPTAVASDACLGGISAANFRGECFAGLDVFWDVGAVLGCNGPSHKEDPWGPDPDFDGAPHSVLSAGAWTEVFAFPSHASESALEGRASNAASRHILRPTRAFNKRHLKLGDNRGTVLALSRGWCSAFGLPPRCRREAAHSVADNVRFENRWIPSEFNRSDKEGLTAVGARPWRPLACAERPRGEQTQKAHAECSAELRQVAATNGLSLRSPAADDLAPTSYANFARGKGLDKGAAQRARAACVAECHGFSRRGGLRFACRGRRGRALQGRERLGPGFTRPPSPWALVALSTEILITRLKQPIAALAVLTMFPARRRPAEAEGLLEQDSAPPTTSSPRLAADLRPSECGEVGKVKLSDESPLMSMKAGLLEPPLFGLTARLLLDAWSDALGALGFPNRFALVRRYEAYALAQQHEASPPVALLRRAREVPGKLEGLALTCLGKRGWRKRPAGGLLMRGPANLAAALDQCGLAGEGWDYIDGAAADLESRAVIEGFRERIRQRAARSALRPRL</sequence>
<proteinExistence type="predicted"/>
<feature type="non-terminal residue" evidence="2">
    <location>
        <position position="1"/>
    </location>
</feature>
<feature type="region of interest" description="Disordered" evidence="1">
    <location>
        <begin position="939"/>
        <end position="960"/>
    </location>
</feature>
<keyword evidence="3" id="KW-1185">Reference proteome</keyword>
<evidence type="ECO:0000256" key="1">
    <source>
        <dbReference type="SAM" id="MobiDB-lite"/>
    </source>
</evidence>